<gene>
    <name evidence="1" type="ORF">GB864_06520</name>
</gene>
<comment type="caution">
    <text evidence="1">The sequence shown here is derived from an EMBL/GenBank/DDBJ whole genome shotgun (WGS) entry which is preliminary data.</text>
</comment>
<protein>
    <submittedName>
        <fullName evidence="1">Uncharacterized protein</fullName>
    </submittedName>
</protein>
<dbReference type="EMBL" id="WSTA01000021">
    <property type="protein sequence ID" value="MWB98201.1"/>
    <property type="molecule type" value="Genomic_DNA"/>
</dbReference>
<organism evidence="1 2">
    <name type="scientific">Agromyces seonyuensis</name>
    <dbReference type="NCBI Taxonomy" id="2662446"/>
    <lineage>
        <taxon>Bacteria</taxon>
        <taxon>Bacillati</taxon>
        <taxon>Actinomycetota</taxon>
        <taxon>Actinomycetes</taxon>
        <taxon>Micrococcales</taxon>
        <taxon>Microbacteriaceae</taxon>
        <taxon>Agromyces</taxon>
    </lineage>
</organism>
<dbReference type="Proteomes" id="UP000438182">
    <property type="component" value="Unassembled WGS sequence"/>
</dbReference>
<accession>A0A6I4NVS7</accession>
<evidence type="ECO:0000313" key="1">
    <source>
        <dbReference type="EMBL" id="MWB98201.1"/>
    </source>
</evidence>
<dbReference type="RefSeq" id="WP_160423543.1">
    <property type="nucleotide sequence ID" value="NZ_WSTA01000021.1"/>
</dbReference>
<proteinExistence type="predicted"/>
<name>A0A6I4NVS7_9MICO</name>
<evidence type="ECO:0000313" key="2">
    <source>
        <dbReference type="Proteomes" id="UP000438182"/>
    </source>
</evidence>
<dbReference type="AlphaFoldDB" id="A0A6I4NVS7"/>
<sequence>MTGRPSLRDELSGGATPTPPYALMLPSGWREFAASADAERELTGLVANRLRGEHRPDLLARYRAMSGRAFAGMRGAGVERVYLQTEAWGDGLVAPMSITVAVRVGPEGGSLDGIVADLVRRGATALRGDQRFIRHVQDAETALGGQTVRQRTISYLTPFPDRRTHALQFTTVLLLPEPDDDGAKPLERGFEELSDAIVSTFAWRPE</sequence>
<reference evidence="1 2" key="1">
    <citation type="submission" date="2019-12" db="EMBL/GenBank/DDBJ databases">
        <authorList>
            <person name="Kim Y.S."/>
        </authorList>
    </citation>
    <scope>NUCLEOTIDE SEQUENCE [LARGE SCALE GENOMIC DNA]</scope>
    <source>
        <strain evidence="1 2">MMS17-SY077</strain>
    </source>
</reference>
<keyword evidence="2" id="KW-1185">Reference proteome</keyword>